<gene>
    <name evidence="2" type="ORF">FNH04_08820</name>
</gene>
<name>A0A5N8VXM9_9ACTN</name>
<comment type="caution">
    <text evidence="2">The sequence shown here is derived from an EMBL/GenBank/DDBJ whole genome shotgun (WGS) entry which is preliminary data.</text>
</comment>
<dbReference type="Pfam" id="PF01833">
    <property type="entry name" value="TIG"/>
    <property type="match status" value="3"/>
</dbReference>
<dbReference type="RefSeq" id="WP_152782039.1">
    <property type="nucleotide sequence ID" value="NZ_BAABEQ010000133.1"/>
</dbReference>
<keyword evidence="3" id="KW-1185">Reference proteome</keyword>
<evidence type="ECO:0000313" key="2">
    <source>
        <dbReference type="EMBL" id="MPY40007.1"/>
    </source>
</evidence>
<dbReference type="InterPro" id="IPR014756">
    <property type="entry name" value="Ig_E-set"/>
</dbReference>
<dbReference type="Gene3D" id="2.60.40.10">
    <property type="entry name" value="Immunoglobulins"/>
    <property type="match status" value="3"/>
</dbReference>
<feature type="domain" description="IPT/TIG" evidence="1">
    <location>
        <begin position="2"/>
        <end position="78"/>
    </location>
</feature>
<dbReference type="OrthoDB" id="3289082at2"/>
<dbReference type="PANTHER" id="PTHR22625:SF70">
    <property type="entry name" value="PLEXIN A, ISOFORM A"/>
    <property type="match status" value="1"/>
</dbReference>
<dbReference type="InterPro" id="IPR013783">
    <property type="entry name" value="Ig-like_fold"/>
</dbReference>
<sequence length="245" mass="24711">MVTLNPHQGPTSGGNQVVITGTGFTGATSVKFGTKSASFTVDSNTQITAIAPSNSNAVQVVVTTPYGTTAPVWYFYILPPSMSSLSTTSGPLSGAALTIYGANLYTATAVRFGTENAASFNVVNDNRIDVVGPTLTTAATLAVSVTTKGGTANGLTFRFVAAPTVVSMDPTTGPDYGGTPSTITGTNLSDVTDVLYGADSTAFQLIDDTTLIAYSPGGTGTVPVTVLSAGGSDTSQSFTYTVTPG</sequence>
<dbReference type="CDD" id="cd00102">
    <property type="entry name" value="IPT"/>
    <property type="match status" value="3"/>
</dbReference>
<feature type="domain" description="IPT/TIG" evidence="1">
    <location>
        <begin position="162"/>
        <end position="241"/>
    </location>
</feature>
<dbReference type="InterPro" id="IPR002909">
    <property type="entry name" value="IPT_dom"/>
</dbReference>
<dbReference type="InterPro" id="IPR031148">
    <property type="entry name" value="Plexin"/>
</dbReference>
<evidence type="ECO:0000313" key="3">
    <source>
        <dbReference type="Proteomes" id="UP000326979"/>
    </source>
</evidence>
<organism evidence="2 3">
    <name type="scientific">Streptomyces phyllanthi</name>
    <dbReference type="NCBI Taxonomy" id="1803180"/>
    <lineage>
        <taxon>Bacteria</taxon>
        <taxon>Bacillati</taxon>
        <taxon>Actinomycetota</taxon>
        <taxon>Actinomycetes</taxon>
        <taxon>Kitasatosporales</taxon>
        <taxon>Streptomycetaceae</taxon>
        <taxon>Streptomyces</taxon>
    </lineage>
</organism>
<dbReference type="GO" id="GO:0005975">
    <property type="term" value="P:carbohydrate metabolic process"/>
    <property type="evidence" value="ECO:0007669"/>
    <property type="project" value="UniProtKB-ARBA"/>
</dbReference>
<accession>A0A5N8VXM9</accession>
<protein>
    <submittedName>
        <fullName evidence="2">Cell surface protein</fullName>
    </submittedName>
</protein>
<proteinExistence type="predicted"/>
<dbReference type="EMBL" id="VJZE01000039">
    <property type="protein sequence ID" value="MPY40007.1"/>
    <property type="molecule type" value="Genomic_DNA"/>
</dbReference>
<dbReference type="AlphaFoldDB" id="A0A5N8VXM9"/>
<dbReference type="PANTHER" id="PTHR22625">
    <property type="entry name" value="PLEXIN"/>
    <property type="match status" value="1"/>
</dbReference>
<dbReference type="GO" id="GO:0017154">
    <property type="term" value="F:semaphorin receptor activity"/>
    <property type="evidence" value="ECO:0007669"/>
    <property type="project" value="InterPro"/>
</dbReference>
<reference evidence="2 3" key="1">
    <citation type="submission" date="2019-07" db="EMBL/GenBank/DDBJ databases">
        <title>New species of Amycolatopsis and Streptomyces.</title>
        <authorList>
            <person name="Duangmal K."/>
            <person name="Teo W.F.A."/>
            <person name="Lipun K."/>
        </authorList>
    </citation>
    <scope>NUCLEOTIDE SEQUENCE [LARGE SCALE GENOMIC DNA]</scope>
    <source>
        <strain evidence="2 3">TISTR 2346</strain>
    </source>
</reference>
<feature type="domain" description="IPT/TIG" evidence="1">
    <location>
        <begin position="79"/>
        <end position="160"/>
    </location>
</feature>
<dbReference type="SMART" id="SM00429">
    <property type="entry name" value="IPT"/>
    <property type="match status" value="3"/>
</dbReference>
<dbReference type="Proteomes" id="UP000326979">
    <property type="component" value="Unassembled WGS sequence"/>
</dbReference>
<dbReference type="SUPFAM" id="SSF81296">
    <property type="entry name" value="E set domains"/>
    <property type="match status" value="3"/>
</dbReference>
<evidence type="ECO:0000259" key="1">
    <source>
        <dbReference type="SMART" id="SM00429"/>
    </source>
</evidence>